<proteinExistence type="predicted"/>
<dbReference type="InterPro" id="IPR013013">
    <property type="entry name" value="PTS_EIIC_1"/>
</dbReference>
<dbReference type="PROSITE" id="PS51098">
    <property type="entry name" value="PTS_EIIB_TYPE_1"/>
    <property type="match status" value="1"/>
</dbReference>
<accession>A0A0R2CUB4</accession>
<dbReference type="PANTHER" id="PTHR30175">
    <property type="entry name" value="PHOSPHOTRANSFERASE SYSTEM TRANSPORT PROTEIN"/>
    <property type="match status" value="1"/>
</dbReference>
<keyword evidence="2" id="KW-0813">Transport</keyword>
<keyword evidence="22" id="KW-1185">Reference proteome</keyword>
<comment type="function">
    <text evidence="12">The phosphoenolpyruvate-dependent sugar phosphotransferase system (sugar PTS), a major carbohydrate active transport system, catalyzes the phosphorylation of incoming sugar substrates concomitantly with their translocation across the cell membrane. This system is involved in sucrose transport.</text>
</comment>
<dbReference type="Pfam" id="PF00358">
    <property type="entry name" value="PTS_EIIA_1"/>
    <property type="match status" value="1"/>
</dbReference>
<evidence type="ECO:0000256" key="6">
    <source>
        <dbReference type="ARBA" id="ARBA00022683"/>
    </source>
</evidence>
<dbReference type="CDD" id="cd00212">
    <property type="entry name" value="PTS_IIB_glc"/>
    <property type="match status" value="1"/>
</dbReference>
<feature type="domain" description="PTS EIIC type-1" evidence="20">
    <location>
        <begin position="287"/>
        <end position="633"/>
    </location>
</feature>
<dbReference type="InterPro" id="IPR018113">
    <property type="entry name" value="PTrfase_EIIB_Cys"/>
</dbReference>
<feature type="transmembrane region" description="Helical" evidence="17">
    <location>
        <begin position="600"/>
        <end position="622"/>
    </location>
</feature>
<protein>
    <recommendedName>
        <fullName evidence="14">PTS system sucrose-specific EIIBCA component</fullName>
        <ecNumber evidence="11">2.7.1.211</ecNumber>
    </recommendedName>
    <alternativeName>
        <fullName evidence="15">EIIBCA-Scr</fullName>
    </alternativeName>
</protein>
<keyword evidence="4" id="KW-0762">Sugar transport</keyword>
<evidence type="ECO:0000256" key="9">
    <source>
        <dbReference type="ARBA" id="ARBA00022989"/>
    </source>
</evidence>
<evidence type="ECO:0000256" key="3">
    <source>
        <dbReference type="ARBA" id="ARBA00022475"/>
    </source>
</evidence>
<dbReference type="GO" id="GO:0008982">
    <property type="term" value="F:protein-N(PI)-phosphohistidine-sugar phosphotransferase activity"/>
    <property type="evidence" value="ECO:0007669"/>
    <property type="project" value="InterPro"/>
</dbReference>
<name>A0A0R2CUB4_9LACO</name>
<dbReference type="PANTHER" id="PTHR30175:SF1">
    <property type="entry name" value="PTS SYSTEM ARBUTIN-, CELLOBIOSE-, AND SALICIN-SPECIFIC EIIBC COMPONENT-RELATED"/>
    <property type="match status" value="1"/>
</dbReference>
<evidence type="ECO:0000256" key="10">
    <source>
        <dbReference type="ARBA" id="ARBA00023136"/>
    </source>
</evidence>
<evidence type="ECO:0000256" key="5">
    <source>
        <dbReference type="ARBA" id="ARBA00022679"/>
    </source>
</evidence>
<dbReference type="SUPFAM" id="SSF55604">
    <property type="entry name" value="Glucose permease domain IIB"/>
    <property type="match status" value="1"/>
</dbReference>
<evidence type="ECO:0000256" key="4">
    <source>
        <dbReference type="ARBA" id="ARBA00022597"/>
    </source>
</evidence>
<feature type="transmembrane region" description="Helical" evidence="17">
    <location>
        <begin position="528"/>
        <end position="546"/>
    </location>
</feature>
<feature type="transmembrane region" description="Helical" evidence="17">
    <location>
        <begin position="377"/>
        <end position="396"/>
    </location>
</feature>
<gene>
    <name evidence="21" type="ORF">FC19_GL001986</name>
</gene>
<evidence type="ECO:0000259" key="19">
    <source>
        <dbReference type="PROSITE" id="PS51098"/>
    </source>
</evidence>
<feature type="transmembrane region" description="Helical" evidence="17">
    <location>
        <begin position="346"/>
        <end position="365"/>
    </location>
</feature>
<organism evidence="21 22">
    <name type="scientific">Liquorilactobacillus aquaticus DSM 21051</name>
    <dbReference type="NCBI Taxonomy" id="1423725"/>
    <lineage>
        <taxon>Bacteria</taxon>
        <taxon>Bacillati</taxon>
        <taxon>Bacillota</taxon>
        <taxon>Bacilli</taxon>
        <taxon>Lactobacillales</taxon>
        <taxon>Lactobacillaceae</taxon>
        <taxon>Liquorilactobacillus</taxon>
    </lineage>
</organism>
<feature type="transmembrane region" description="Helical" evidence="17">
    <location>
        <begin position="553"/>
        <end position="580"/>
    </location>
</feature>
<dbReference type="InterPro" id="IPR001996">
    <property type="entry name" value="PTS_IIB_1"/>
</dbReference>
<comment type="caution">
    <text evidence="21">The sequence shown here is derived from an EMBL/GenBank/DDBJ whole genome shotgun (WGS) entry which is preliminary data.</text>
</comment>
<comment type="subcellular location">
    <subcellularLocation>
        <location evidence="1">Cell membrane</location>
        <topology evidence="1">Multi-pass membrane protein</topology>
    </subcellularLocation>
</comment>
<dbReference type="Gene3D" id="3.30.1360.60">
    <property type="entry name" value="Glucose permease domain IIB"/>
    <property type="match status" value="1"/>
</dbReference>
<dbReference type="AlphaFoldDB" id="A0A0R2CUB4"/>
<evidence type="ECO:0000256" key="1">
    <source>
        <dbReference type="ARBA" id="ARBA00004651"/>
    </source>
</evidence>
<dbReference type="STRING" id="1423725.FC19_GL001986"/>
<dbReference type="GO" id="GO:0009401">
    <property type="term" value="P:phosphoenolpyruvate-dependent sugar phosphotransferase system"/>
    <property type="evidence" value="ECO:0007669"/>
    <property type="project" value="UniProtKB-KW"/>
</dbReference>
<evidence type="ECO:0000256" key="8">
    <source>
        <dbReference type="ARBA" id="ARBA00022777"/>
    </source>
</evidence>
<dbReference type="PROSITE" id="PS00371">
    <property type="entry name" value="PTS_EIIA_TYPE_1_HIS"/>
    <property type="match status" value="1"/>
</dbReference>
<dbReference type="EC" id="2.7.1.211" evidence="11"/>
<evidence type="ECO:0000256" key="2">
    <source>
        <dbReference type="ARBA" id="ARBA00022448"/>
    </source>
</evidence>
<evidence type="ECO:0000313" key="22">
    <source>
        <dbReference type="Proteomes" id="UP000051015"/>
    </source>
</evidence>
<feature type="domain" description="PTS EIIB type-1" evidence="19">
    <location>
        <begin position="168"/>
        <end position="250"/>
    </location>
</feature>
<keyword evidence="7 17" id="KW-0812">Transmembrane</keyword>
<dbReference type="FunFam" id="2.70.70.10:FF:000001">
    <property type="entry name" value="PTS system glucose-specific IIA component"/>
    <property type="match status" value="1"/>
</dbReference>
<dbReference type="InterPro" id="IPR003352">
    <property type="entry name" value="PTS_EIIC"/>
</dbReference>
<reference evidence="21 22" key="1">
    <citation type="journal article" date="2015" name="Genome Announc.">
        <title>Expanding the biotechnology potential of lactobacilli through comparative genomics of 213 strains and associated genera.</title>
        <authorList>
            <person name="Sun Z."/>
            <person name="Harris H.M."/>
            <person name="McCann A."/>
            <person name="Guo C."/>
            <person name="Argimon S."/>
            <person name="Zhang W."/>
            <person name="Yang X."/>
            <person name="Jeffery I.B."/>
            <person name="Cooney J.C."/>
            <person name="Kagawa T.F."/>
            <person name="Liu W."/>
            <person name="Song Y."/>
            <person name="Salvetti E."/>
            <person name="Wrobel A."/>
            <person name="Rasinkangas P."/>
            <person name="Parkhill J."/>
            <person name="Rea M.C."/>
            <person name="O'Sullivan O."/>
            <person name="Ritari J."/>
            <person name="Douillard F.P."/>
            <person name="Paul Ross R."/>
            <person name="Yang R."/>
            <person name="Briner A.E."/>
            <person name="Felis G.E."/>
            <person name="de Vos W.M."/>
            <person name="Barrangou R."/>
            <person name="Klaenhammer T.R."/>
            <person name="Caufield P.W."/>
            <person name="Cui Y."/>
            <person name="Zhang H."/>
            <person name="O'Toole P.W."/>
        </authorList>
    </citation>
    <scope>NUCLEOTIDE SEQUENCE [LARGE SCALE GENOMIC DNA]</scope>
    <source>
        <strain evidence="21 22">DSM 21051</strain>
    </source>
</reference>
<feature type="transmembrane region" description="Helical" evidence="17">
    <location>
        <begin position="458"/>
        <end position="484"/>
    </location>
</feature>
<dbReference type="PROSITE" id="PS01035">
    <property type="entry name" value="PTS_EIIB_TYPE_1_CYS"/>
    <property type="match status" value="1"/>
</dbReference>
<keyword evidence="9 17" id="KW-1133">Transmembrane helix</keyword>
<dbReference type="Pfam" id="PF00367">
    <property type="entry name" value="PTS_EIIB"/>
    <property type="match status" value="1"/>
</dbReference>
<evidence type="ECO:0000256" key="16">
    <source>
        <dbReference type="PROSITE-ProRule" id="PRU00421"/>
    </source>
</evidence>
<dbReference type="OrthoDB" id="9769191at2"/>
<evidence type="ECO:0000259" key="20">
    <source>
        <dbReference type="PROSITE" id="PS51103"/>
    </source>
</evidence>
<keyword evidence="10 17" id="KW-0472">Membrane</keyword>
<evidence type="ECO:0000256" key="12">
    <source>
        <dbReference type="ARBA" id="ARBA00045139"/>
    </source>
</evidence>
<evidence type="ECO:0000256" key="13">
    <source>
        <dbReference type="ARBA" id="ARBA00048931"/>
    </source>
</evidence>
<dbReference type="EMBL" id="AYZD01000027">
    <property type="protein sequence ID" value="KRM95375.1"/>
    <property type="molecule type" value="Genomic_DNA"/>
</dbReference>
<evidence type="ECO:0000256" key="15">
    <source>
        <dbReference type="ARBA" id="ARBA00081008"/>
    </source>
</evidence>
<dbReference type="NCBIfam" id="TIGR00830">
    <property type="entry name" value="PTBA"/>
    <property type="match status" value="1"/>
</dbReference>
<feature type="active site" description="Phosphocysteine intermediate; for EIIB activity" evidence="16">
    <location>
        <position position="190"/>
    </location>
</feature>
<feature type="transmembrane region" description="Helical" evidence="17">
    <location>
        <begin position="313"/>
        <end position="339"/>
    </location>
</feature>
<dbReference type="RefSeq" id="WP_057876634.1">
    <property type="nucleotide sequence ID" value="NZ_AYZD01000027.1"/>
</dbReference>
<dbReference type="GO" id="GO:0015771">
    <property type="term" value="P:trehalose transport"/>
    <property type="evidence" value="ECO:0007669"/>
    <property type="project" value="TreeGrafter"/>
</dbReference>
<dbReference type="Gene3D" id="2.70.70.10">
    <property type="entry name" value="Glucose Permease (Domain IIA)"/>
    <property type="match status" value="1"/>
</dbReference>
<evidence type="ECO:0000256" key="7">
    <source>
        <dbReference type="ARBA" id="ARBA00022692"/>
    </source>
</evidence>
<comment type="catalytic activity">
    <reaction evidence="13">
        <text>N(pros)-phospho-L-histidyl-[protein](out) + sucrose = sucrose 6(G)-phosphate(in) + L-histidyl-[protein]</text>
        <dbReference type="Rhea" id="RHEA:49236"/>
        <dbReference type="Rhea" id="RHEA-COMP:9745"/>
        <dbReference type="Rhea" id="RHEA-COMP:9746"/>
        <dbReference type="ChEBI" id="CHEBI:17992"/>
        <dbReference type="ChEBI" id="CHEBI:29979"/>
        <dbReference type="ChEBI" id="CHEBI:64837"/>
        <dbReference type="ChEBI" id="CHEBI:91002"/>
        <dbReference type="EC" id="2.7.1.211"/>
    </reaction>
</comment>
<feature type="transmembrane region" description="Helical" evidence="17">
    <location>
        <begin position="496"/>
        <end position="516"/>
    </location>
</feature>
<dbReference type="Pfam" id="PF02378">
    <property type="entry name" value="PTS_EIIC"/>
    <property type="match status" value="1"/>
</dbReference>
<keyword evidence="5" id="KW-0808">Transferase</keyword>
<dbReference type="SUPFAM" id="SSF51261">
    <property type="entry name" value="Duplicated hybrid motif"/>
    <property type="match status" value="1"/>
</dbReference>
<evidence type="ECO:0000259" key="18">
    <source>
        <dbReference type="PROSITE" id="PS51093"/>
    </source>
</evidence>
<dbReference type="InterPro" id="IPR001127">
    <property type="entry name" value="PTS_EIIA_1_perm"/>
</dbReference>
<feature type="transmembrane region" description="Helical" evidence="17">
    <location>
        <begin position="272"/>
        <end position="293"/>
    </location>
</feature>
<keyword evidence="8" id="KW-0418">Kinase</keyword>
<evidence type="ECO:0000256" key="17">
    <source>
        <dbReference type="SAM" id="Phobius"/>
    </source>
</evidence>
<evidence type="ECO:0000256" key="11">
    <source>
        <dbReference type="ARBA" id="ARBA00044053"/>
    </source>
</evidence>
<dbReference type="PROSITE" id="PS51093">
    <property type="entry name" value="PTS_EIIA_TYPE_1"/>
    <property type="match status" value="1"/>
</dbReference>
<dbReference type="PATRIC" id="fig|1423725.3.peg.2038"/>
<dbReference type="FunFam" id="3.30.1360.60:FF:000001">
    <property type="entry name" value="PTS system glucose-specific IIBC component PtsG"/>
    <property type="match status" value="1"/>
</dbReference>
<evidence type="ECO:0000256" key="14">
    <source>
        <dbReference type="ARBA" id="ARBA00074554"/>
    </source>
</evidence>
<dbReference type="GO" id="GO:0005886">
    <property type="term" value="C:plasma membrane"/>
    <property type="evidence" value="ECO:0007669"/>
    <property type="project" value="UniProtKB-SubCell"/>
</dbReference>
<feature type="transmembrane region" description="Helical" evidence="17">
    <location>
        <begin position="416"/>
        <end position="438"/>
    </location>
</feature>
<keyword evidence="6" id="KW-0598">Phosphotransferase system</keyword>
<feature type="domain" description="PTS EIIA type-1" evidence="18">
    <location>
        <begin position="25"/>
        <end position="129"/>
    </location>
</feature>
<sequence>MAQSKKMQLSSPANGEVLALNKTSDPVFSGGTMGEGFGLEPENGKIVAPVNGVISMVADTKHAVGITTEEGLEILVHMGIDTVGLKGEGFTVSVSNGQKVKVGDMLAKMDLEVITAHNLAKTVMVVITNSKDKLEGMDLVEGPAKAGSVVATAYAKQSKKRSKKRDYDELATTILSNVGGKENVNSLIHCITRLRFTLKNEGSANDDVLKETDGVIDVMHAGGQYQVVIGNEVTQVYDAVMKQLGNDFDGGANSAPPENDDRNPVSRAFGNLIGFITGAMSPVIGVIAASGIIKGILALLTLPQLGSLLDVKSTVYLTVSSMADSAFYFLPILVGFAAAKRLGSDPIVAATIGGVLAYPQIVTWGQSFKQMFEIGGFQFQFLNYTYSIFPMILAAWMAKKLGTWLKDHLPSYLQMIFNPLITVLVVSAITLVVTGPIIQGAANGIADFINWLVHVSGWSGGLIIGGFYQLLVIFGLHWGVVPLVAQQIAGSGESALNAIISVTMVSQGAAVLAVAIKSKKANIKELGIAAAISAFCGVTEPAIYGVNLRYKKVFISGLIGSAAGGFITGLMHGSMFGFTGSLIGFSSFFNTKTPSDLNSFYAFLLSSLVALVISFVLTWVWGYNDKMTVGKKVEKKGKPGTN</sequence>
<dbReference type="InterPro" id="IPR050558">
    <property type="entry name" value="PTS_Sugar-Specific_Components"/>
</dbReference>
<evidence type="ECO:0000313" key="21">
    <source>
        <dbReference type="EMBL" id="KRM95375.1"/>
    </source>
</evidence>
<keyword evidence="3" id="KW-1003">Cell membrane</keyword>
<dbReference type="PROSITE" id="PS51103">
    <property type="entry name" value="PTS_EIIC_TYPE_1"/>
    <property type="match status" value="1"/>
</dbReference>
<dbReference type="GO" id="GO:0016301">
    <property type="term" value="F:kinase activity"/>
    <property type="evidence" value="ECO:0007669"/>
    <property type="project" value="UniProtKB-KW"/>
</dbReference>
<dbReference type="Proteomes" id="UP000051015">
    <property type="component" value="Unassembled WGS sequence"/>
</dbReference>
<dbReference type="InterPro" id="IPR011055">
    <property type="entry name" value="Dup_hybrid_motif"/>
</dbReference>
<dbReference type="InterPro" id="IPR036878">
    <property type="entry name" value="Glu_permease_IIB"/>
</dbReference>
<dbReference type="GO" id="GO:0090589">
    <property type="term" value="F:protein-phosphocysteine-trehalose phosphotransferase system transporter activity"/>
    <property type="evidence" value="ECO:0007669"/>
    <property type="project" value="TreeGrafter"/>
</dbReference>